<accession>A0ABD0K9M0</accession>
<dbReference type="Proteomes" id="UP001519460">
    <property type="component" value="Unassembled WGS sequence"/>
</dbReference>
<comment type="caution">
    <text evidence="3">The sequence shown here is derived from an EMBL/GenBank/DDBJ whole genome shotgun (WGS) entry which is preliminary data.</text>
</comment>
<keyword evidence="4" id="KW-1185">Reference proteome</keyword>
<protein>
    <submittedName>
        <fullName evidence="3">Uncharacterized protein</fullName>
    </submittedName>
</protein>
<keyword evidence="2" id="KW-1133">Transmembrane helix</keyword>
<organism evidence="3 4">
    <name type="scientific">Batillaria attramentaria</name>
    <dbReference type="NCBI Taxonomy" id="370345"/>
    <lineage>
        <taxon>Eukaryota</taxon>
        <taxon>Metazoa</taxon>
        <taxon>Spiralia</taxon>
        <taxon>Lophotrochozoa</taxon>
        <taxon>Mollusca</taxon>
        <taxon>Gastropoda</taxon>
        <taxon>Caenogastropoda</taxon>
        <taxon>Sorbeoconcha</taxon>
        <taxon>Cerithioidea</taxon>
        <taxon>Batillariidae</taxon>
        <taxon>Batillaria</taxon>
    </lineage>
</organism>
<feature type="region of interest" description="Disordered" evidence="1">
    <location>
        <begin position="134"/>
        <end position="165"/>
    </location>
</feature>
<feature type="compositionally biased region" description="Polar residues" evidence="1">
    <location>
        <begin position="138"/>
        <end position="147"/>
    </location>
</feature>
<evidence type="ECO:0000313" key="4">
    <source>
        <dbReference type="Proteomes" id="UP001519460"/>
    </source>
</evidence>
<feature type="non-terminal residue" evidence="3">
    <location>
        <position position="195"/>
    </location>
</feature>
<feature type="compositionally biased region" description="Basic and acidic residues" evidence="1">
    <location>
        <begin position="148"/>
        <end position="165"/>
    </location>
</feature>
<evidence type="ECO:0000256" key="2">
    <source>
        <dbReference type="SAM" id="Phobius"/>
    </source>
</evidence>
<dbReference type="EMBL" id="JACVVK020000220">
    <property type="protein sequence ID" value="KAK7483805.1"/>
    <property type="molecule type" value="Genomic_DNA"/>
</dbReference>
<feature type="transmembrane region" description="Helical" evidence="2">
    <location>
        <begin position="170"/>
        <end position="194"/>
    </location>
</feature>
<evidence type="ECO:0000256" key="1">
    <source>
        <dbReference type="SAM" id="MobiDB-lite"/>
    </source>
</evidence>
<dbReference type="AlphaFoldDB" id="A0ABD0K9M0"/>
<reference evidence="3 4" key="1">
    <citation type="journal article" date="2023" name="Sci. Data">
        <title>Genome assembly of the Korean intertidal mud-creeper Batillaria attramentaria.</title>
        <authorList>
            <person name="Patra A.K."/>
            <person name="Ho P.T."/>
            <person name="Jun S."/>
            <person name="Lee S.J."/>
            <person name="Kim Y."/>
            <person name="Won Y.J."/>
        </authorList>
    </citation>
    <scope>NUCLEOTIDE SEQUENCE [LARGE SCALE GENOMIC DNA]</scope>
    <source>
        <strain evidence="3">Wonlab-2016</strain>
    </source>
</reference>
<feature type="non-terminal residue" evidence="3">
    <location>
        <position position="1"/>
    </location>
</feature>
<name>A0ABD0K9M0_9CAEN</name>
<keyword evidence="2" id="KW-0812">Transmembrane</keyword>
<evidence type="ECO:0000313" key="3">
    <source>
        <dbReference type="EMBL" id="KAK7483805.1"/>
    </source>
</evidence>
<sequence>SSATCNVTSVFWGEPAEVTCSFNENVEDTKKSYKVHMYEVINDDPDNHQLQYHDTVLGCYWKSRDDRKCNMKDGHQLQWQSGDKLSLKIENTTKHSFGKYFGCQVVPSDPEDIQPCLLSLREADEWTVLPSPVEETTMKSTEGPTDSTEGRAAEETTRASEHSKPDPSNWIIIGPILAAAAVIMLLVITVILLLR</sequence>
<proteinExistence type="predicted"/>
<gene>
    <name evidence="3" type="ORF">BaRGS_00024913</name>
</gene>
<keyword evidence="2" id="KW-0472">Membrane</keyword>